<dbReference type="Pfam" id="PF00501">
    <property type="entry name" value="AMP-binding"/>
    <property type="match status" value="1"/>
</dbReference>
<gene>
    <name evidence="3" type="ORF">METZ01_LOCUS181385</name>
</gene>
<keyword evidence="1" id="KW-0472">Membrane</keyword>
<feature type="non-terminal residue" evidence="3">
    <location>
        <position position="1"/>
    </location>
</feature>
<evidence type="ECO:0000313" key="3">
    <source>
        <dbReference type="EMBL" id="SVB28531.1"/>
    </source>
</evidence>
<dbReference type="AlphaFoldDB" id="A0A382CSI3"/>
<keyword evidence="1" id="KW-1133">Transmembrane helix</keyword>
<dbReference type="Gene3D" id="3.40.50.12780">
    <property type="entry name" value="N-terminal domain of ligase-like"/>
    <property type="match status" value="1"/>
</dbReference>
<sequence>VRDSPKKTALIYDKQILSYEQLNKLVSSTSASISNLEKKSVVSIFIENSSDFIISYLGILNAGLIAHLIPTYLSNQKIKQQLDNANPSLII</sequence>
<evidence type="ECO:0000259" key="2">
    <source>
        <dbReference type="Pfam" id="PF00501"/>
    </source>
</evidence>
<dbReference type="EMBL" id="UINC01035703">
    <property type="protein sequence ID" value="SVB28531.1"/>
    <property type="molecule type" value="Genomic_DNA"/>
</dbReference>
<dbReference type="SUPFAM" id="SSF56801">
    <property type="entry name" value="Acetyl-CoA synthetase-like"/>
    <property type="match status" value="1"/>
</dbReference>
<accession>A0A382CSI3</accession>
<organism evidence="3">
    <name type="scientific">marine metagenome</name>
    <dbReference type="NCBI Taxonomy" id="408172"/>
    <lineage>
        <taxon>unclassified sequences</taxon>
        <taxon>metagenomes</taxon>
        <taxon>ecological metagenomes</taxon>
    </lineage>
</organism>
<proteinExistence type="predicted"/>
<dbReference type="InterPro" id="IPR042099">
    <property type="entry name" value="ANL_N_sf"/>
</dbReference>
<dbReference type="InterPro" id="IPR000873">
    <property type="entry name" value="AMP-dep_synth/lig_dom"/>
</dbReference>
<feature type="transmembrane region" description="Helical" evidence="1">
    <location>
        <begin position="53"/>
        <end position="73"/>
    </location>
</feature>
<reference evidence="3" key="1">
    <citation type="submission" date="2018-05" db="EMBL/GenBank/DDBJ databases">
        <authorList>
            <person name="Lanie J.A."/>
            <person name="Ng W.-L."/>
            <person name="Kazmierczak K.M."/>
            <person name="Andrzejewski T.M."/>
            <person name="Davidsen T.M."/>
            <person name="Wayne K.J."/>
            <person name="Tettelin H."/>
            <person name="Glass J.I."/>
            <person name="Rusch D."/>
            <person name="Podicherti R."/>
            <person name="Tsui H.-C.T."/>
            <person name="Winkler M.E."/>
        </authorList>
    </citation>
    <scope>NUCLEOTIDE SEQUENCE</scope>
</reference>
<keyword evidence="1" id="KW-0812">Transmembrane</keyword>
<feature type="non-terminal residue" evidence="3">
    <location>
        <position position="91"/>
    </location>
</feature>
<feature type="domain" description="AMP-dependent synthetase/ligase" evidence="2">
    <location>
        <begin position="2"/>
        <end position="91"/>
    </location>
</feature>
<protein>
    <recommendedName>
        <fullName evidence="2">AMP-dependent synthetase/ligase domain-containing protein</fullName>
    </recommendedName>
</protein>
<evidence type="ECO:0000256" key="1">
    <source>
        <dbReference type="SAM" id="Phobius"/>
    </source>
</evidence>
<name>A0A382CSI3_9ZZZZ</name>